<comment type="caution">
    <text evidence="2">The sequence shown here is derived from an EMBL/GenBank/DDBJ whole genome shotgun (WGS) entry which is preliminary data.</text>
</comment>
<reference evidence="2 3" key="1">
    <citation type="submission" date="2015-08" db="EMBL/GenBank/DDBJ databases">
        <title>Draft genome sequence of cellulolytic and xylanolytic Paenibacillus sp. A59, isolated from a decaying forest soil from Patagonia, Argentina.</title>
        <authorList>
            <person name="Ghio S."/>
            <person name="Caceres A.M."/>
            <person name="Talia P."/>
            <person name="Grasso D."/>
            <person name="Campos E."/>
        </authorList>
    </citation>
    <scope>NUCLEOTIDE SEQUENCE [LARGE SCALE GENOMIC DNA]</scope>
    <source>
        <strain evidence="2 3">A59</strain>
    </source>
</reference>
<dbReference type="PATRIC" id="fig|1705561.3.peg.1338"/>
<keyword evidence="3" id="KW-1185">Reference proteome</keyword>
<dbReference type="RefSeq" id="WP_053779083.1">
    <property type="nucleotide sequence ID" value="NZ_LITU01000012.1"/>
</dbReference>
<organism evidence="2 3">
    <name type="scientific">Paenibacillus xylanivorans</name>
    <dbReference type="NCBI Taxonomy" id="1705561"/>
    <lineage>
        <taxon>Bacteria</taxon>
        <taxon>Bacillati</taxon>
        <taxon>Bacillota</taxon>
        <taxon>Bacilli</taxon>
        <taxon>Bacillales</taxon>
        <taxon>Paenibacillaceae</taxon>
        <taxon>Paenibacillus</taxon>
    </lineage>
</organism>
<dbReference type="OrthoDB" id="2639081at2"/>
<proteinExistence type="predicted"/>
<keyword evidence="1" id="KW-0472">Membrane</keyword>
<dbReference type="Proteomes" id="UP000037688">
    <property type="component" value="Unassembled WGS sequence"/>
</dbReference>
<feature type="transmembrane region" description="Helical" evidence="1">
    <location>
        <begin position="101"/>
        <end position="118"/>
    </location>
</feature>
<evidence type="ECO:0000313" key="3">
    <source>
        <dbReference type="Proteomes" id="UP000037688"/>
    </source>
</evidence>
<dbReference type="AlphaFoldDB" id="A0A0M9BT62"/>
<protein>
    <submittedName>
        <fullName evidence="2">Uncharacterized protein</fullName>
    </submittedName>
</protein>
<evidence type="ECO:0000256" key="1">
    <source>
        <dbReference type="SAM" id="Phobius"/>
    </source>
</evidence>
<evidence type="ECO:0000313" key="2">
    <source>
        <dbReference type="EMBL" id="KOY18309.1"/>
    </source>
</evidence>
<accession>A0A0M9BT62</accession>
<gene>
    <name evidence="2" type="ORF">AMS66_01175</name>
</gene>
<dbReference type="EMBL" id="LITU01000012">
    <property type="protein sequence ID" value="KOY18309.1"/>
    <property type="molecule type" value="Genomic_DNA"/>
</dbReference>
<keyword evidence="1" id="KW-0812">Transmembrane</keyword>
<keyword evidence="1" id="KW-1133">Transmembrane helix</keyword>
<sequence length="119" mass="12772">MYRINRVCEETVSPHIGRSVCLVMNDGKHMYGTLGQCRDGKVYLDGCFEGPRLCSVKSKQQILSSGKKNAVAAKKVKSSAYGYGGYGGGYGRGFGGHRSGAGIELALVATLFLLPFLFI</sequence>
<name>A0A0M9BT62_9BACL</name>